<dbReference type="CDD" id="cd00448">
    <property type="entry name" value="YjgF_YER057c_UK114_family"/>
    <property type="match status" value="1"/>
</dbReference>
<sequence>MARTSIYVDAFGHANPIPAAARVGNILTSGIVYGLDPATGKVAPTLEQQCALMFAHMRTIVEAGGGTVDDIVKITVWMVDRANRAPLNTEWLAMFPDPARRPARQAMQAVELGNGMLIQLDFMAVIGA</sequence>
<dbReference type="OrthoDB" id="9815126at2"/>
<reference evidence="1 2" key="1">
    <citation type="submission" date="2018-10" db="EMBL/GenBank/DDBJ databases">
        <title>Xanthobacter tagetidis genome sequencing and assembly.</title>
        <authorList>
            <person name="Maclea K.S."/>
            <person name="Goen A.E."/>
            <person name="Fatima S.A."/>
        </authorList>
    </citation>
    <scope>NUCLEOTIDE SEQUENCE [LARGE SCALE GENOMIC DNA]</scope>
    <source>
        <strain evidence="1 2">ATCC 700314</strain>
    </source>
</reference>
<evidence type="ECO:0000313" key="1">
    <source>
        <dbReference type="EMBL" id="RLP74043.1"/>
    </source>
</evidence>
<protein>
    <submittedName>
        <fullName evidence="1">RidA family protein</fullName>
    </submittedName>
</protein>
<dbReference type="Pfam" id="PF01042">
    <property type="entry name" value="Ribonuc_L-PSP"/>
    <property type="match status" value="1"/>
</dbReference>
<dbReference type="SUPFAM" id="SSF55298">
    <property type="entry name" value="YjgF-like"/>
    <property type="match status" value="1"/>
</dbReference>
<dbReference type="GO" id="GO:0019239">
    <property type="term" value="F:deaminase activity"/>
    <property type="evidence" value="ECO:0007669"/>
    <property type="project" value="TreeGrafter"/>
</dbReference>
<gene>
    <name evidence="1" type="ORF">D9R14_19895</name>
</gene>
<proteinExistence type="predicted"/>
<name>A0A3L7A180_9HYPH</name>
<dbReference type="Gene3D" id="3.30.1330.40">
    <property type="entry name" value="RutC-like"/>
    <property type="match status" value="1"/>
</dbReference>
<evidence type="ECO:0000313" key="2">
    <source>
        <dbReference type="Proteomes" id="UP000269692"/>
    </source>
</evidence>
<dbReference type="PANTHER" id="PTHR11803:SF39">
    <property type="entry name" value="2-IMINOBUTANOATE_2-IMINOPROPANOATE DEAMINASE"/>
    <property type="match status" value="1"/>
</dbReference>
<dbReference type="InterPro" id="IPR006175">
    <property type="entry name" value="YjgF/YER057c/UK114"/>
</dbReference>
<keyword evidence="2" id="KW-1185">Reference proteome</keyword>
<dbReference type="RefSeq" id="WP_121625102.1">
    <property type="nucleotide sequence ID" value="NZ_JACIIW010000003.1"/>
</dbReference>
<dbReference type="InterPro" id="IPR035959">
    <property type="entry name" value="RutC-like_sf"/>
</dbReference>
<dbReference type="AlphaFoldDB" id="A0A3L7A180"/>
<comment type="caution">
    <text evidence="1">The sequence shown here is derived from an EMBL/GenBank/DDBJ whole genome shotgun (WGS) entry which is preliminary data.</text>
</comment>
<dbReference type="EMBL" id="RCTF01000021">
    <property type="protein sequence ID" value="RLP74043.1"/>
    <property type="molecule type" value="Genomic_DNA"/>
</dbReference>
<accession>A0A3L7A180</accession>
<dbReference type="PANTHER" id="PTHR11803">
    <property type="entry name" value="2-IMINOBUTANOATE/2-IMINOPROPANOATE DEAMINASE RIDA"/>
    <property type="match status" value="1"/>
</dbReference>
<dbReference type="Proteomes" id="UP000269692">
    <property type="component" value="Unassembled WGS sequence"/>
</dbReference>
<dbReference type="GO" id="GO:0005829">
    <property type="term" value="C:cytosol"/>
    <property type="evidence" value="ECO:0007669"/>
    <property type="project" value="TreeGrafter"/>
</dbReference>
<organism evidence="1 2">
    <name type="scientific">Xanthobacter tagetidis</name>
    <dbReference type="NCBI Taxonomy" id="60216"/>
    <lineage>
        <taxon>Bacteria</taxon>
        <taxon>Pseudomonadati</taxon>
        <taxon>Pseudomonadota</taxon>
        <taxon>Alphaproteobacteria</taxon>
        <taxon>Hyphomicrobiales</taxon>
        <taxon>Xanthobacteraceae</taxon>
        <taxon>Xanthobacter</taxon>
    </lineage>
</organism>